<dbReference type="PATRIC" id="fig|1217671.3.peg.1944"/>
<proteinExistence type="predicted"/>
<dbReference type="AlphaFoldDB" id="N8RHN4"/>
<gene>
    <name evidence="1" type="ORF">F989_01969</name>
</gene>
<name>N8RHN4_9GAMM</name>
<evidence type="ECO:0000313" key="1">
    <source>
        <dbReference type="EMBL" id="ENU33034.1"/>
    </source>
</evidence>
<sequence length="49" mass="5579">MTLMIKKLLVTSKPYTSDLNNMIAFISLYDSSVNSPQYILQCGFIDNVF</sequence>
<protein>
    <submittedName>
        <fullName evidence="1">Uncharacterized protein</fullName>
    </submittedName>
</protein>
<dbReference type="Proteomes" id="UP000018426">
    <property type="component" value="Unassembled WGS sequence"/>
</dbReference>
<accession>N8RHN4</accession>
<evidence type="ECO:0000313" key="2">
    <source>
        <dbReference type="Proteomes" id="UP000018426"/>
    </source>
</evidence>
<dbReference type="HOGENOM" id="CLU_3131215_0_0_6"/>
<dbReference type="EMBL" id="APOL01000034">
    <property type="protein sequence ID" value="ENU33034.1"/>
    <property type="molecule type" value="Genomic_DNA"/>
</dbReference>
<comment type="caution">
    <text evidence="1">The sequence shown here is derived from an EMBL/GenBank/DDBJ whole genome shotgun (WGS) entry which is preliminary data.</text>
</comment>
<organism evidence="1 2">
    <name type="scientific">Acinetobacter parvus NIPH 1103</name>
    <dbReference type="NCBI Taxonomy" id="1217671"/>
    <lineage>
        <taxon>Bacteria</taxon>
        <taxon>Pseudomonadati</taxon>
        <taxon>Pseudomonadota</taxon>
        <taxon>Gammaproteobacteria</taxon>
        <taxon>Moraxellales</taxon>
        <taxon>Moraxellaceae</taxon>
        <taxon>Acinetobacter</taxon>
    </lineage>
</organism>
<reference evidence="1 2" key="1">
    <citation type="submission" date="2013-02" db="EMBL/GenBank/DDBJ databases">
        <title>The Genome Sequence of Acinetobacter parvus NIPH 1103.</title>
        <authorList>
            <consortium name="The Broad Institute Genome Sequencing Platform"/>
            <consortium name="The Broad Institute Genome Sequencing Center for Infectious Disease"/>
            <person name="Cerqueira G."/>
            <person name="Feldgarden M."/>
            <person name="Courvalin P."/>
            <person name="Perichon B."/>
            <person name="Grillot-Courvalin C."/>
            <person name="Clermont D."/>
            <person name="Rocha E."/>
            <person name="Yoon E.-J."/>
            <person name="Nemec A."/>
            <person name="Walker B."/>
            <person name="Young S.K."/>
            <person name="Zeng Q."/>
            <person name="Gargeya S."/>
            <person name="Fitzgerald M."/>
            <person name="Haas B."/>
            <person name="Abouelleil A."/>
            <person name="Alvarado L."/>
            <person name="Arachchi H.M."/>
            <person name="Berlin A.M."/>
            <person name="Chapman S.B."/>
            <person name="Dewar J."/>
            <person name="Goldberg J."/>
            <person name="Griggs A."/>
            <person name="Gujja S."/>
            <person name="Hansen M."/>
            <person name="Howarth C."/>
            <person name="Imamovic A."/>
            <person name="Larimer J."/>
            <person name="McCowan C."/>
            <person name="Murphy C."/>
            <person name="Neiman D."/>
            <person name="Pearson M."/>
            <person name="Priest M."/>
            <person name="Roberts A."/>
            <person name="Saif S."/>
            <person name="Shea T."/>
            <person name="Sisk P."/>
            <person name="Sykes S."/>
            <person name="Wortman J."/>
            <person name="Nusbaum C."/>
            <person name="Birren B."/>
        </authorList>
    </citation>
    <scope>NUCLEOTIDE SEQUENCE [LARGE SCALE GENOMIC DNA]</scope>
    <source>
        <strain evidence="1 2">NIPH 1103</strain>
    </source>
</reference>